<feature type="transmembrane region" description="Helical" evidence="3">
    <location>
        <begin position="12"/>
        <end position="29"/>
    </location>
</feature>
<feature type="region of interest" description="Disordered" evidence="2">
    <location>
        <begin position="368"/>
        <end position="396"/>
    </location>
</feature>
<dbReference type="RefSeq" id="WP_221031476.1">
    <property type="nucleotide sequence ID" value="NZ_CP139781.1"/>
</dbReference>
<reference evidence="5 6" key="1">
    <citation type="submission" date="2021-08" db="EMBL/GenBank/DDBJ databases">
        <authorList>
            <person name="Zhang D."/>
            <person name="Zhang A."/>
            <person name="Wang L."/>
        </authorList>
    </citation>
    <scope>NUCLEOTIDE SEQUENCE [LARGE SCALE GENOMIC DNA]</scope>
    <source>
        <strain evidence="5 6">WL0086</strain>
    </source>
</reference>
<gene>
    <name evidence="5" type="ORF">K1X11_014215</name>
</gene>
<dbReference type="Gene3D" id="1.10.287.470">
    <property type="entry name" value="Helix hairpin bin"/>
    <property type="match status" value="1"/>
</dbReference>
<dbReference type="PANTHER" id="PTHR30469:SF38">
    <property type="entry name" value="HLYD FAMILY SECRETION PROTEIN"/>
    <property type="match status" value="1"/>
</dbReference>
<evidence type="ECO:0000256" key="1">
    <source>
        <dbReference type="ARBA" id="ARBA00009477"/>
    </source>
</evidence>
<dbReference type="InterPro" id="IPR058625">
    <property type="entry name" value="MdtA-like_BSH"/>
</dbReference>
<evidence type="ECO:0000313" key="6">
    <source>
        <dbReference type="Proteomes" id="UP000738431"/>
    </source>
</evidence>
<accession>A0ABZ1C2P6</accession>
<evidence type="ECO:0000256" key="3">
    <source>
        <dbReference type="SAM" id="Phobius"/>
    </source>
</evidence>
<dbReference type="Proteomes" id="UP000738431">
    <property type="component" value="Chromosome"/>
</dbReference>
<dbReference type="Gene3D" id="2.40.30.170">
    <property type="match status" value="1"/>
</dbReference>
<keyword evidence="6" id="KW-1185">Reference proteome</keyword>
<comment type="similarity">
    <text evidence="1">Belongs to the membrane fusion protein (MFP) (TC 8.A.1) family.</text>
</comment>
<sequence length="396" mass="41941">MSSSKRSGLIQLVAVIVFVVVAFVINRLMQTHYEPAGRNGGGTRALFVDTVTVDPAPYQLVFATTGTVQARTEINIVPQVSGRIVAVDPAFYEGGAFTSDTTLFQVDPRDYELDTQRLAAEVARARTALQLAHAEAAAAVAEWSQLNPDQPAPDLVARRPQLAEAEANLQAAQAALGNAQLALERTRYTLPFAGRVLASRIAPGQFVQAGQSYGSAFDLASLEVVSSLEGRQLEWLLTAARASIEITATHLGQTRTYPGELQRSAARLDPTTRFATVRFGFQDDPADLVPGVFTRVTIHGPQLDGISEIPASALQQNGVVWLVAADQTLHAHQPDILYADGDTLALRHLPPGAVVVTNRLAGAAEGATVSLSNDSDSDAAESAAATATTEPSAPSR</sequence>
<name>A0ABZ1C2P6_9BACT</name>
<dbReference type="Pfam" id="PF25917">
    <property type="entry name" value="BSH_RND"/>
    <property type="match status" value="1"/>
</dbReference>
<evidence type="ECO:0000313" key="5">
    <source>
        <dbReference type="EMBL" id="WRQ85964.1"/>
    </source>
</evidence>
<dbReference type="PANTHER" id="PTHR30469">
    <property type="entry name" value="MULTIDRUG RESISTANCE PROTEIN MDTA"/>
    <property type="match status" value="1"/>
</dbReference>
<protein>
    <submittedName>
        <fullName evidence="5">Efflux RND transporter periplasmic adaptor subunit</fullName>
    </submittedName>
</protein>
<dbReference type="EMBL" id="CP139781">
    <property type="protein sequence ID" value="WRQ85964.1"/>
    <property type="molecule type" value="Genomic_DNA"/>
</dbReference>
<feature type="compositionally biased region" description="Low complexity" evidence="2">
    <location>
        <begin position="380"/>
        <end position="396"/>
    </location>
</feature>
<dbReference type="InterPro" id="IPR006143">
    <property type="entry name" value="RND_pump_MFP"/>
</dbReference>
<proteinExistence type="inferred from homology"/>
<reference evidence="5 6" key="2">
    <citation type="submission" date="2023-12" db="EMBL/GenBank/DDBJ databases">
        <title>Description of an unclassified Opitutus bacterium of Verrucomicrobiota.</title>
        <authorList>
            <person name="Zhang D.-F."/>
        </authorList>
    </citation>
    <scope>NUCLEOTIDE SEQUENCE [LARGE SCALE GENOMIC DNA]</scope>
    <source>
        <strain evidence="5 6">WL0086</strain>
    </source>
</reference>
<keyword evidence="3" id="KW-0812">Transmembrane</keyword>
<keyword evidence="3" id="KW-1133">Transmembrane helix</keyword>
<feature type="domain" description="Multidrug resistance protein MdtA-like barrel-sandwich hybrid" evidence="4">
    <location>
        <begin position="74"/>
        <end position="213"/>
    </location>
</feature>
<evidence type="ECO:0000259" key="4">
    <source>
        <dbReference type="Pfam" id="PF25917"/>
    </source>
</evidence>
<dbReference type="Gene3D" id="2.40.50.100">
    <property type="match status" value="1"/>
</dbReference>
<dbReference type="SUPFAM" id="SSF111369">
    <property type="entry name" value="HlyD-like secretion proteins"/>
    <property type="match status" value="1"/>
</dbReference>
<dbReference type="NCBIfam" id="TIGR01730">
    <property type="entry name" value="RND_mfp"/>
    <property type="match status" value="1"/>
</dbReference>
<keyword evidence="3" id="KW-0472">Membrane</keyword>
<evidence type="ECO:0000256" key="2">
    <source>
        <dbReference type="SAM" id="MobiDB-lite"/>
    </source>
</evidence>
<organism evidence="5 6">
    <name type="scientific">Actomonas aquatica</name>
    <dbReference type="NCBI Taxonomy" id="2866162"/>
    <lineage>
        <taxon>Bacteria</taxon>
        <taxon>Pseudomonadati</taxon>
        <taxon>Verrucomicrobiota</taxon>
        <taxon>Opitutia</taxon>
        <taxon>Opitutales</taxon>
        <taxon>Opitutaceae</taxon>
        <taxon>Actomonas</taxon>
    </lineage>
</organism>